<accession>A0A9N9GZ41</accession>
<sequence length="314" mass="36373">MTVKSLPVDLLHPFFEHLTTDKKSMYNCLLVSRLWCRTIIPYLWRNPFQLIPYDRQHPEKIQALFRTYFTCLTNDKKSTLLKEFKALGTLSNLNSPTFQYQCYLENLPDSILLKSIGSWFPKPEASKGDRLAQALCFKALFEMFIRDAKNLKVLELWGIFWNLPIDNVALSEIIHAIQIQQTKFIQLKISFRNVLISKERVIRSGKQTSGIIESQKKLESIIIDQGGGTWMDICLNALNAQTVSLKEIIFKECSFAESFSLQNGYFEKFVNLYKVEFLDCEGLSDEFLSSLPGQVNMNMYTKTIVFMPNDDIRI</sequence>
<evidence type="ECO:0000313" key="2">
    <source>
        <dbReference type="EMBL" id="CAG8640409.1"/>
    </source>
</evidence>
<keyword evidence="3" id="KW-1185">Reference proteome</keyword>
<reference evidence="2" key="1">
    <citation type="submission" date="2021-06" db="EMBL/GenBank/DDBJ databases">
        <authorList>
            <person name="Kallberg Y."/>
            <person name="Tangrot J."/>
            <person name="Rosling A."/>
        </authorList>
    </citation>
    <scope>NUCLEOTIDE SEQUENCE</scope>
    <source>
        <strain evidence="2">FL130A</strain>
    </source>
</reference>
<proteinExistence type="predicted"/>
<gene>
    <name evidence="2" type="ORF">ALEPTO_LOCUS9688</name>
</gene>
<dbReference type="Proteomes" id="UP000789508">
    <property type="component" value="Unassembled WGS sequence"/>
</dbReference>
<dbReference type="SUPFAM" id="SSF81383">
    <property type="entry name" value="F-box domain"/>
    <property type="match status" value="1"/>
</dbReference>
<feature type="domain" description="F-box" evidence="1">
    <location>
        <begin position="5"/>
        <end position="49"/>
    </location>
</feature>
<dbReference type="EMBL" id="CAJVPS010008088">
    <property type="protein sequence ID" value="CAG8640409.1"/>
    <property type="molecule type" value="Genomic_DNA"/>
</dbReference>
<protein>
    <submittedName>
        <fullName evidence="2">4807_t:CDS:1</fullName>
    </submittedName>
</protein>
<dbReference type="InterPro" id="IPR036047">
    <property type="entry name" value="F-box-like_dom_sf"/>
</dbReference>
<dbReference type="InterPro" id="IPR001810">
    <property type="entry name" value="F-box_dom"/>
</dbReference>
<dbReference type="Pfam" id="PF12937">
    <property type="entry name" value="F-box-like"/>
    <property type="match status" value="1"/>
</dbReference>
<name>A0A9N9GZ41_9GLOM</name>
<evidence type="ECO:0000259" key="1">
    <source>
        <dbReference type="Pfam" id="PF12937"/>
    </source>
</evidence>
<dbReference type="AlphaFoldDB" id="A0A9N9GZ41"/>
<dbReference type="OrthoDB" id="2382657at2759"/>
<comment type="caution">
    <text evidence="2">The sequence shown here is derived from an EMBL/GenBank/DDBJ whole genome shotgun (WGS) entry which is preliminary data.</text>
</comment>
<evidence type="ECO:0000313" key="3">
    <source>
        <dbReference type="Proteomes" id="UP000789508"/>
    </source>
</evidence>
<organism evidence="2 3">
    <name type="scientific">Ambispora leptoticha</name>
    <dbReference type="NCBI Taxonomy" id="144679"/>
    <lineage>
        <taxon>Eukaryota</taxon>
        <taxon>Fungi</taxon>
        <taxon>Fungi incertae sedis</taxon>
        <taxon>Mucoromycota</taxon>
        <taxon>Glomeromycotina</taxon>
        <taxon>Glomeromycetes</taxon>
        <taxon>Archaeosporales</taxon>
        <taxon>Ambisporaceae</taxon>
        <taxon>Ambispora</taxon>
    </lineage>
</organism>